<dbReference type="AlphaFoldDB" id="A0A3M7TPR6"/>
<organism evidence="1 2">
    <name type="scientific">Alteribacter keqinensis</name>
    <dbReference type="NCBI Taxonomy" id="2483800"/>
    <lineage>
        <taxon>Bacteria</taxon>
        <taxon>Bacillati</taxon>
        <taxon>Bacillota</taxon>
        <taxon>Bacilli</taxon>
        <taxon>Bacillales</taxon>
        <taxon>Bacillaceae</taxon>
        <taxon>Alteribacter</taxon>
    </lineage>
</organism>
<evidence type="ECO:0000313" key="1">
    <source>
        <dbReference type="EMBL" id="RNA66286.1"/>
    </source>
</evidence>
<dbReference type="RefSeq" id="WP_122901734.1">
    <property type="nucleotide sequence ID" value="NZ_RHIB01000004.1"/>
</dbReference>
<name>A0A3M7TPR6_9BACI</name>
<reference evidence="1 2" key="1">
    <citation type="submission" date="2018-10" db="EMBL/GenBank/DDBJ databases">
        <title>Bacillus Keqinensis sp. nov., a moderately halophilic bacterium isolated from a saline-alkaline lake.</title>
        <authorList>
            <person name="Wang H."/>
        </authorList>
    </citation>
    <scope>NUCLEOTIDE SEQUENCE [LARGE SCALE GENOMIC DNA]</scope>
    <source>
        <strain evidence="1 2">KQ-3</strain>
    </source>
</reference>
<keyword evidence="2" id="KW-1185">Reference proteome</keyword>
<sequence>MKKTMNEVTGKITPDDGVYNLENVTPNEMAILDLALKDRADIMRQVAEIEKDDTYLQMAEEAEKLREDIKR</sequence>
<accession>A0A3M7TPR6</accession>
<comment type="caution">
    <text evidence="1">The sequence shown here is derived from an EMBL/GenBank/DDBJ whole genome shotgun (WGS) entry which is preliminary data.</text>
</comment>
<protein>
    <submittedName>
        <fullName evidence="1">Uncharacterized protein</fullName>
    </submittedName>
</protein>
<evidence type="ECO:0000313" key="2">
    <source>
        <dbReference type="Proteomes" id="UP000278746"/>
    </source>
</evidence>
<gene>
    <name evidence="1" type="ORF">EBO34_19385</name>
</gene>
<dbReference type="OrthoDB" id="2885620at2"/>
<dbReference type="EMBL" id="RHIB01000004">
    <property type="protein sequence ID" value="RNA66286.1"/>
    <property type="molecule type" value="Genomic_DNA"/>
</dbReference>
<dbReference type="Proteomes" id="UP000278746">
    <property type="component" value="Unassembled WGS sequence"/>
</dbReference>
<proteinExistence type="predicted"/>